<gene>
    <name evidence="1" type="ORF">Y10_02440</name>
</gene>
<reference evidence="1" key="1">
    <citation type="submission" date="2022-07" db="EMBL/GenBank/DDBJ databases">
        <title>Taxonomy of Novel Oxalotrophic and Methylotrophic Bacteria.</title>
        <authorList>
            <person name="Sahin N."/>
            <person name="Tani A."/>
        </authorList>
    </citation>
    <scope>NUCLEOTIDE SEQUENCE</scope>
    <source>
        <strain evidence="1">Y10</strain>
    </source>
</reference>
<proteinExistence type="predicted"/>
<dbReference type="EMBL" id="BRVO01000001">
    <property type="protein sequence ID" value="GLB47876.1"/>
    <property type="molecule type" value="Genomic_DNA"/>
</dbReference>
<sequence length="73" mass="8429">MIDLVNNVMLNLINYVESPISATHKKLTYYIAYSDGNRNLVQGDDTLKKDVMLNSIQHRTNSLRTAWLTQMRS</sequence>
<dbReference type="Proteomes" id="UP001143543">
    <property type="component" value="Unassembled WGS sequence"/>
</dbReference>
<keyword evidence="2" id="KW-1185">Reference proteome</keyword>
<name>A0ABQ5MEY2_9FLAO</name>
<evidence type="ECO:0000313" key="1">
    <source>
        <dbReference type="EMBL" id="GLB47876.1"/>
    </source>
</evidence>
<evidence type="ECO:0000313" key="2">
    <source>
        <dbReference type="Proteomes" id="UP001143543"/>
    </source>
</evidence>
<organism evidence="1 2">
    <name type="scientific">Neptunitalea lumnitzerae</name>
    <dbReference type="NCBI Taxonomy" id="2965509"/>
    <lineage>
        <taxon>Bacteria</taxon>
        <taxon>Pseudomonadati</taxon>
        <taxon>Bacteroidota</taxon>
        <taxon>Flavobacteriia</taxon>
        <taxon>Flavobacteriales</taxon>
        <taxon>Flavobacteriaceae</taxon>
        <taxon>Neptunitalea</taxon>
    </lineage>
</organism>
<protein>
    <submittedName>
        <fullName evidence="1">Uncharacterized protein</fullName>
    </submittedName>
</protein>
<accession>A0ABQ5MEY2</accession>
<comment type="caution">
    <text evidence="1">The sequence shown here is derived from an EMBL/GenBank/DDBJ whole genome shotgun (WGS) entry which is preliminary data.</text>
</comment>